<dbReference type="PROSITE" id="PS50001">
    <property type="entry name" value="SH2"/>
    <property type="match status" value="1"/>
</dbReference>
<dbReference type="InterPro" id="IPR051846">
    <property type="entry name" value="SH2_domain_adapters"/>
</dbReference>
<dbReference type="Pfam" id="PF00017">
    <property type="entry name" value="SH2"/>
    <property type="match status" value="1"/>
</dbReference>
<keyword evidence="3 4" id="KW-0727">SH2 domain</keyword>
<dbReference type="CTD" id="90525"/>
<dbReference type="CDD" id="cd10392">
    <property type="entry name" value="SH2_SHF"/>
    <property type="match status" value="1"/>
</dbReference>
<evidence type="ECO:0000256" key="3">
    <source>
        <dbReference type="ARBA" id="ARBA00022999"/>
    </source>
</evidence>
<evidence type="ECO:0000256" key="1">
    <source>
        <dbReference type="ARBA" id="ARBA00022553"/>
    </source>
</evidence>
<organism evidence="7 8">
    <name type="scientific">Fundulus heteroclitus</name>
    <name type="common">Killifish</name>
    <name type="synonym">Mummichog</name>
    <dbReference type="NCBI Taxonomy" id="8078"/>
    <lineage>
        <taxon>Eukaryota</taxon>
        <taxon>Metazoa</taxon>
        <taxon>Chordata</taxon>
        <taxon>Craniata</taxon>
        <taxon>Vertebrata</taxon>
        <taxon>Euteleostomi</taxon>
        <taxon>Actinopterygii</taxon>
        <taxon>Neopterygii</taxon>
        <taxon>Teleostei</taxon>
        <taxon>Neoteleostei</taxon>
        <taxon>Acanthomorphata</taxon>
        <taxon>Ovalentaria</taxon>
        <taxon>Atherinomorphae</taxon>
        <taxon>Cyprinodontiformes</taxon>
        <taxon>Fundulidae</taxon>
        <taxon>Fundulus</taxon>
    </lineage>
</organism>
<feature type="region of interest" description="Disordered" evidence="5">
    <location>
        <begin position="275"/>
        <end position="320"/>
    </location>
</feature>
<dbReference type="AlphaFoldDB" id="A0A3Q2Q277"/>
<dbReference type="InterPro" id="IPR036860">
    <property type="entry name" value="SH2_dom_sf"/>
</dbReference>
<evidence type="ECO:0000259" key="6">
    <source>
        <dbReference type="PROSITE" id="PS50001"/>
    </source>
</evidence>
<evidence type="ECO:0000256" key="2">
    <source>
        <dbReference type="ARBA" id="ARBA00022703"/>
    </source>
</evidence>
<feature type="domain" description="SH2" evidence="6">
    <location>
        <begin position="355"/>
        <end position="450"/>
    </location>
</feature>
<dbReference type="PANTHER" id="PTHR15127">
    <property type="entry name" value="HEAVYWEIGHT, ISOFORM A"/>
    <property type="match status" value="1"/>
</dbReference>
<dbReference type="FunFam" id="3.30.505.10:FF:000021">
    <property type="entry name" value="Putative SH2 domain-containing adapter protein F"/>
    <property type="match status" value="1"/>
</dbReference>
<dbReference type="GeneID" id="105930169"/>
<dbReference type="Ensembl" id="ENSFHET00000029847.1">
    <property type="protein sequence ID" value="ENSFHEP00000020361.1"/>
    <property type="gene ID" value="ENSFHEG00000022290.1"/>
</dbReference>
<feature type="compositionally biased region" description="Basic and acidic residues" evidence="5">
    <location>
        <begin position="1"/>
        <end position="10"/>
    </location>
</feature>
<feature type="region of interest" description="Disordered" evidence="5">
    <location>
        <begin position="191"/>
        <end position="246"/>
    </location>
</feature>
<name>A0A3Q2Q277_FUNHE</name>
<dbReference type="GO" id="GO:0006915">
    <property type="term" value="P:apoptotic process"/>
    <property type="evidence" value="ECO:0007669"/>
    <property type="project" value="UniProtKB-KW"/>
</dbReference>
<keyword evidence="2" id="KW-0053">Apoptosis</keyword>
<dbReference type="Proteomes" id="UP000265000">
    <property type="component" value="Unplaced"/>
</dbReference>
<reference evidence="7" key="1">
    <citation type="submission" date="2025-08" db="UniProtKB">
        <authorList>
            <consortium name="Ensembl"/>
        </authorList>
    </citation>
    <scope>IDENTIFICATION</scope>
</reference>
<dbReference type="GeneTree" id="ENSGT00940000159452"/>
<protein>
    <submittedName>
        <fullName evidence="7">Src homology 2 domain containing F</fullName>
    </submittedName>
</protein>
<feature type="compositionally biased region" description="Basic and acidic residues" evidence="5">
    <location>
        <begin position="222"/>
        <end position="246"/>
    </location>
</feature>
<dbReference type="InterPro" id="IPR000980">
    <property type="entry name" value="SH2"/>
</dbReference>
<dbReference type="OrthoDB" id="5914531at2759"/>
<dbReference type="PANTHER" id="PTHR15127:SF28">
    <property type="entry name" value="SH2 DOMAIN-CONTAINING ADAPTER PROTEIN F"/>
    <property type="match status" value="1"/>
</dbReference>
<dbReference type="GO" id="GO:0007165">
    <property type="term" value="P:signal transduction"/>
    <property type="evidence" value="ECO:0007669"/>
    <property type="project" value="UniProtKB-ARBA"/>
</dbReference>
<accession>A0A3Q2Q277</accession>
<reference evidence="7" key="2">
    <citation type="submission" date="2025-09" db="UniProtKB">
        <authorList>
            <consortium name="Ensembl"/>
        </authorList>
    </citation>
    <scope>IDENTIFICATION</scope>
</reference>
<keyword evidence="8" id="KW-1185">Reference proteome</keyword>
<dbReference type="SMART" id="SM00252">
    <property type="entry name" value="SH2"/>
    <property type="match status" value="1"/>
</dbReference>
<dbReference type="InterPro" id="IPR035044">
    <property type="entry name" value="SHF_SH2"/>
</dbReference>
<dbReference type="Gene3D" id="3.30.505.10">
    <property type="entry name" value="SH2 domain"/>
    <property type="match status" value="1"/>
</dbReference>
<sequence>MAKWFKEHLGFKTAKAPPPAPPKPDYRHCHTGVPGAPGFQQTGTGATFPSPAQPDILAAYKLQKELDFEDPYTTGGNISFGSSLNAVVPSDNKYVSPKHRLIKVETIEKSSPAPGGGVTVTQAVAVGNVKSPTSSSPLEQDKEKLIILEDYADPFDAEQAGGAQTTTEKVTTENDGYMEPYEAQKMMAEIRSGGRGPKDGPGRQLPLYDTPYEPTENGGDADPERLRCPRESRLPQDDERPPEEYDQPWEWKKERISKAFAALLCYDCISYEGSVSGTGSDPPGRKDSTSSKSLTVQFDGVDKSRMSPTKDGKTRPLQRHSSGCLVNTKMTSLDHSSSSLGERIDPTISLESQFWYHGAISRTDAESLLRMCKEASYLVRNSETSKNDYSLSLKSSQGFMHMKLSRTKENKYILGQNSSPFNSVPEIIHFYSSRKLPIKGAEHMSLLYPVGIRTL</sequence>
<evidence type="ECO:0000313" key="7">
    <source>
        <dbReference type="Ensembl" id="ENSFHEP00000020361.1"/>
    </source>
</evidence>
<evidence type="ECO:0000313" key="8">
    <source>
        <dbReference type="Proteomes" id="UP000265000"/>
    </source>
</evidence>
<dbReference type="SUPFAM" id="SSF55550">
    <property type="entry name" value="SH2 domain"/>
    <property type="match status" value="1"/>
</dbReference>
<evidence type="ECO:0000256" key="4">
    <source>
        <dbReference type="PROSITE-ProRule" id="PRU00191"/>
    </source>
</evidence>
<evidence type="ECO:0000256" key="5">
    <source>
        <dbReference type="SAM" id="MobiDB-lite"/>
    </source>
</evidence>
<dbReference type="GO" id="GO:0001784">
    <property type="term" value="F:phosphotyrosine residue binding"/>
    <property type="evidence" value="ECO:0007669"/>
    <property type="project" value="TreeGrafter"/>
</dbReference>
<keyword evidence="1" id="KW-0597">Phosphoprotein</keyword>
<feature type="region of interest" description="Disordered" evidence="5">
    <location>
        <begin position="1"/>
        <end position="46"/>
    </location>
</feature>
<feature type="compositionally biased region" description="Basic and acidic residues" evidence="5">
    <location>
        <begin position="300"/>
        <end position="314"/>
    </location>
</feature>
<dbReference type="PRINTS" id="PR00401">
    <property type="entry name" value="SH2DOMAIN"/>
</dbReference>
<proteinExistence type="predicted"/>